<feature type="signal peptide" evidence="1">
    <location>
        <begin position="1"/>
        <end position="24"/>
    </location>
</feature>
<sequence length="338" mass="37089">MTLKTTISVLAAGLWAAVPVAAEAAAPKCEVDRPVVLAGLDWDSNTFQNAVVSFILDKGYGCKTEQIPGSTIPLLNGMARGDIDVTMEMWSDNIPDAWAEVEKAGKAVKLGVSIPDAEQGWYVPRYVVEGPDAPAPGLKSVSDLPKYKDLFRDPEEPSKGRFYNGIAGWGAEVVSTKKLKAYDLEKDFTNFRPGTGAALSSAIASAYKRKKPIFYYYWGPTWVMGMYDGVKLEEPAYDKKIWDEMADAKDPKRAVAFPLMKVDVAANTAFIKKAPKIKEFLTKYRASNAMISKALVKMREVGGQDAAQTAAKTFLKAQKDVWTQWVPDDVAKRVEAAL</sequence>
<dbReference type="Gene3D" id="3.10.105.10">
    <property type="entry name" value="Dipeptide-binding Protein, Domain 3"/>
    <property type="match status" value="2"/>
</dbReference>
<evidence type="ECO:0000259" key="2">
    <source>
        <dbReference type="Pfam" id="PF04069"/>
    </source>
</evidence>
<dbReference type="AlphaFoldDB" id="A0A212JDH8"/>
<dbReference type="GO" id="GO:0022857">
    <property type="term" value="F:transmembrane transporter activity"/>
    <property type="evidence" value="ECO:0007669"/>
    <property type="project" value="InterPro"/>
</dbReference>
<keyword evidence="1" id="KW-0732">Signal</keyword>
<accession>A0A212JDH8</accession>
<protein>
    <submittedName>
        <fullName evidence="3">Glycine betaine/L-proline ABC transporter,substrate-binding periplasmic protein</fullName>
    </submittedName>
</protein>
<dbReference type="SUPFAM" id="SSF53850">
    <property type="entry name" value="Periplasmic binding protein-like II"/>
    <property type="match status" value="1"/>
</dbReference>
<dbReference type="GO" id="GO:0043190">
    <property type="term" value="C:ATP-binding cassette (ABC) transporter complex"/>
    <property type="evidence" value="ECO:0007669"/>
    <property type="project" value="InterPro"/>
</dbReference>
<feature type="chain" id="PRO_5012284415" evidence="1">
    <location>
        <begin position="25"/>
        <end position="338"/>
    </location>
</feature>
<name>A0A212JDH8_9PROT</name>
<gene>
    <name evidence="3" type="ORF">KL86APRO_10890</name>
</gene>
<evidence type="ECO:0000313" key="3">
    <source>
        <dbReference type="EMBL" id="SBV97486.1"/>
    </source>
</evidence>
<feature type="domain" description="ABC-type glycine betaine transport system substrate-binding" evidence="2">
    <location>
        <begin position="34"/>
        <end position="316"/>
    </location>
</feature>
<reference evidence="3" key="1">
    <citation type="submission" date="2016-04" db="EMBL/GenBank/DDBJ databases">
        <authorList>
            <person name="Evans L.H."/>
            <person name="Alamgir A."/>
            <person name="Owens N."/>
            <person name="Weber N.D."/>
            <person name="Virtaneva K."/>
            <person name="Barbian K."/>
            <person name="Babar A."/>
            <person name="Rosenke K."/>
        </authorList>
    </citation>
    <scope>NUCLEOTIDE SEQUENCE</scope>
    <source>
        <strain evidence="3">86</strain>
    </source>
</reference>
<dbReference type="Gene3D" id="3.40.190.100">
    <property type="entry name" value="Glycine betaine-binding periplasmic protein, domain 2"/>
    <property type="match status" value="1"/>
</dbReference>
<dbReference type="InterPro" id="IPR007210">
    <property type="entry name" value="ABC_Gly_betaine_transp_sub-bd"/>
</dbReference>
<dbReference type="EMBL" id="FLUO01000001">
    <property type="protein sequence ID" value="SBV97486.1"/>
    <property type="molecule type" value="Genomic_DNA"/>
</dbReference>
<dbReference type="CDD" id="cd13641">
    <property type="entry name" value="PBP2_HisX_like"/>
    <property type="match status" value="1"/>
</dbReference>
<organism evidence="3">
    <name type="scientific">uncultured Alphaproteobacteria bacterium</name>
    <dbReference type="NCBI Taxonomy" id="91750"/>
    <lineage>
        <taxon>Bacteria</taxon>
        <taxon>Pseudomonadati</taxon>
        <taxon>Pseudomonadota</taxon>
        <taxon>Alphaproteobacteria</taxon>
        <taxon>environmental samples</taxon>
    </lineage>
</organism>
<evidence type="ECO:0000256" key="1">
    <source>
        <dbReference type="SAM" id="SignalP"/>
    </source>
</evidence>
<dbReference type="Pfam" id="PF04069">
    <property type="entry name" value="OpuAC"/>
    <property type="match status" value="1"/>
</dbReference>
<proteinExistence type="predicted"/>